<proteinExistence type="predicted"/>
<name>A0A6M9EF67_9CAUD</name>
<dbReference type="KEGG" id="vg:56134435"/>
<dbReference type="RefSeq" id="YP_009902182.1">
    <property type="nucleotide sequence ID" value="NC_049830.1"/>
</dbReference>
<keyword evidence="2" id="KW-1185">Reference proteome</keyword>
<organism evidence="1 2">
    <name type="scientific">Escherichia phage PGN590</name>
    <dbReference type="NCBI Taxonomy" id="2714735"/>
    <lineage>
        <taxon>Viruses</taxon>
        <taxon>Duplodnaviria</taxon>
        <taxon>Heunggongvirae</taxon>
        <taxon>Uroviricota</taxon>
        <taxon>Caudoviricetes</taxon>
        <taxon>Drexlerviridae</taxon>
        <taxon>Tempevirinae</taxon>
        <taxon>Hanrivervirus</taxon>
        <taxon>Hanrivervirus PGN590</taxon>
    </lineage>
</organism>
<dbReference type="Proteomes" id="UP000509789">
    <property type="component" value="Segment"/>
</dbReference>
<protein>
    <submittedName>
        <fullName evidence="1">Putative ATP-binding protein</fullName>
    </submittedName>
</protein>
<keyword evidence="1" id="KW-0547">Nucleotide-binding</keyword>
<dbReference type="EMBL" id="MT127619">
    <property type="protein sequence ID" value="QKL16928.1"/>
    <property type="molecule type" value="Genomic_DNA"/>
</dbReference>
<evidence type="ECO:0000313" key="1">
    <source>
        <dbReference type="EMBL" id="QKL16928.1"/>
    </source>
</evidence>
<keyword evidence="1" id="KW-0067">ATP-binding</keyword>
<dbReference type="GO" id="GO:0005524">
    <property type="term" value="F:ATP binding"/>
    <property type="evidence" value="ECO:0007669"/>
    <property type="project" value="UniProtKB-KW"/>
</dbReference>
<evidence type="ECO:0000313" key="2">
    <source>
        <dbReference type="Proteomes" id="UP000509789"/>
    </source>
</evidence>
<reference evidence="1 2" key="1">
    <citation type="submission" date="2020-02" db="EMBL/GenBank/DDBJ databases">
        <authorList>
            <person name="Chaudhary N."/>
            <person name="Taneja N."/>
        </authorList>
    </citation>
    <scope>NUCLEOTIDE SEQUENCE [LARGE SCALE GENOMIC DNA]</scope>
</reference>
<dbReference type="GeneID" id="56134435"/>
<sequence length="111" mass="12896">MACLNERLDFFRKSAITNYNSQIPAHLVYLLNHAISEILLAKSWLHNFFANPDHELARRLALQDCLRLFFLLAVVIQINKLVISVNAKHGECNIKHRLFKRRFNGCVTMTC</sequence>
<accession>A0A6M9EF67</accession>